<dbReference type="InterPro" id="IPR006076">
    <property type="entry name" value="FAD-dep_OxRdtase"/>
</dbReference>
<keyword evidence="8" id="KW-0809">Transit peptide</keyword>
<dbReference type="Gene3D" id="3.30.9.10">
    <property type="entry name" value="D-Amino Acid Oxidase, subunit A, domain 2"/>
    <property type="match status" value="1"/>
</dbReference>
<evidence type="ECO:0000256" key="12">
    <source>
        <dbReference type="SAM" id="SignalP"/>
    </source>
</evidence>
<keyword evidence="6 11" id="KW-0285">Flavoprotein</keyword>
<dbReference type="Gene3D" id="1.10.8.870">
    <property type="entry name" value="Alpha-glycerophosphate oxidase, cap domain"/>
    <property type="match status" value="1"/>
</dbReference>
<comment type="similarity">
    <text evidence="4 11">Belongs to the FAD-dependent glycerol-3-phosphate dehydrogenase family.</text>
</comment>
<name>A0A2P6VD46_9CHLO</name>
<dbReference type="PANTHER" id="PTHR11985">
    <property type="entry name" value="GLYCEROL-3-PHOSPHATE DEHYDROGENASE"/>
    <property type="match status" value="1"/>
</dbReference>
<keyword evidence="16" id="KW-1185">Reference proteome</keyword>
<evidence type="ECO:0000256" key="3">
    <source>
        <dbReference type="ARBA" id="ARBA00005157"/>
    </source>
</evidence>
<evidence type="ECO:0000256" key="5">
    <source>
        <dbReference type="ARBA" id="ARBA00013029"/>
    </source>
</evidence>
<dbReference type="InterPro" id="IPR031656">
    <property type="entry name" value="DAO_C"/>
</dbReference>
<feature type="domain" description="Alpha-glycerophosphate oxidase C-terminal" evidence="14">
    <location>
        <begin position="453"/>
        <end position="580"/>
    </location>
</feature>
<evidence type="ECO:0000256" key="4">
    <source>
        <dbReference type="ARBA" id="ARBA00007330"/>
    </source>
</evidence>
<evidence type="ECO:0000256" key="11">
    <source>
        <dbReference type="RuleBase" id="RU361217"/>
    </source>
</evidence>
<dbReference type="GO" id="GO:0006072">
    <property type="term" value="P:glycerol-3-phosphate metabolic process"/>
    <property type="evidence" value="ECO:0007669"/>
    <property type="project" value="UniProtKB-UniRule"/>
</dbReference>
<comment type="catalytic activity">
    <reaction evidence="11">
        <text>a quinone + sn-glycerol 3-phosphate = dihydroxyacetone phosphate + a quinol</text>
        <dbReference type="Rhea" id="RHEA:18977"/>
        <dbReference type="ChEBI" id="CHEBI:24646"/>
        <dbReference type="ChEBI" id="CHEBI:57597"/>
        <dbReference type="ChEBI" id="CHEBI:57642"/>
        <dbReference type="ChEBI" id="CHEBI:132124"/>
        <dbReference type="EC" id="1.1.5.3"/>
    </reaction>
</comment>
<evidence type="ECO:0000256" key="10">
    <source>
        <dbReference type="ARBA" id="ARBA00023128"/>
    </source>
</evidence>
<feature type="signal peptide" evidence="12">
    <location>
        <begin position="1"/>
        <end position="28"/>
    </location>
</feature>
<gene>
    <name evidence="15" type="ORF">C2E20_4715</name>
</gene>
<dbReference type="SUPFAM" id="SSF54373">
    <property type="entry name" value="FAD-linked reductases, C-terminal domain"/>
    <property type="match status" value="1"/>
</dbReference>
<dbReference type="Pfam" id="PF16901">
    <property type="entry name" value="DAO_C"/>
    <property type="match status" value="1"/>
</dbReference>
<comment type="subcellular location">
    <subcellularLocation>
        <location evidence="2">Mitochondrion</location>
    </subcellularLocation>
</comment>
<dbReference type="EMBL" id="LHPF02000012">
    <property type="protein sequence ID" value="PSC72023.1"/>
    <property type="molecule type" value="Genomic_DNA"/>
</dbReference>
<feature type="chain" id="PRO_5015198893" description="Glycerol-3-phosphate dehydrogenase" evidence="12">
    <location>
        <begin position="29"/>
        <end position="612"/>
    </location>
</feature>
<evidence type="ECO:0000256" key="9">
    <source>
        <dbReference type="ARBA" id="ARBA00023002"/>
    </source>
</evidence>
<dbReference type="PANTHER" id="PTHR11985:SF15">
    <property type="entry name" value="GLYCEROL-3-PHOSPHATE DEHYDROGENASE, MITOCHONDRIAL"/>
    <property type="match status" value="1"/>
</dbReference>
<evidence type="ECO:0000313" key="16">
    <source>
        <dbReference type="Proteomes" id="UP000239649"/>
    </source>
</evidence>
<evidence type="ECO:0000256" key="8">
    <source>
        <dbReference type="ARBA" id="ARBA00022946"/>
    </source>
</evidence>
<evidence type="ECO:0000259" key="13">
    <source>
        <dbReference type="Pfam" id="PF01266"/>
    </source>
</evidence>
<keyword evidence="9 11" id="KW-0560">Oxidoreductase</keyword>
<dbReference type="AlphaFoldDB" id="A0A2P6VD46"/>
<dbReference type="PROSITE" id="PS00978">
    <property type="entry name" value="FAD_G3PDH_2"/>
    <property type="match status" value="1"/>
</dbReference>
<evidence type="ECO:0000256" key="7">
    <source>
        <dbReference type="ARBA" id="ARBA00022827"/>
    </source>
</evidence>
<keyword evidence="7" id="KW-0274">FAD</keyword>
<dbReference type="InterPro" id="IPR036188">
    <property type="entry name" value="FAD/NAD-bd_sf"/>
</dbReference>
<reference evidence="15 16" key="1">
    <citation type="journal article" date="2018" name="Plant J.">
        <title>Genome sequences of Chlorella sorokiniana UTEX 1602 and Micractinium conductrix SAG 241.80: implications to maltose excretion by a green alga.</title>
        <authorList>
            <person name="Arriola M.B."/>
            <person name="Velmurugan N."/>
            <person name="Zhang Y."/>
            <person name="Plunkett M.H."/>
            <person name="Hondzo H."/>
            <person name="Barney B.M."/>
        </authorList>
    </citation>
    <scope>NUCLEOTIDE SEQUENCE [LARGE SCALE GENOMIC DNA]</scope>
    <source>
        <strain evidence="15 16">SAG 241.80</strain>
    </source>
</reference>
<dbReference type="OrthoDB" id="264015at2759"/>
<dbReference type="FunFam" id="1.10.8.870:FF:000004">
    <property type="entry name" value="Glycerol-3-phosphate dehydrogenase"/>
    <property type="match status" value="1"/>
</dbReference>
<dbReference type="PRINTS" id="PR01001">
    <property type="entry name" value="FADG3PDH"/>
</dbReference>
<comment type="caution">
    <text evidence="15">The sequence shown here is derived from an EMBL/GenBank/DDBJ whole genome shotgun (WGS) entry which is preliminary data.</text>
</comment>
<evidence type="ECO:0000256" key="6">
    <source>
        <dbReference type="ARBA" id="ARBA00022630"/>
    </source>
</evidence>
<dbReference type="Proteomes" id="UP000239649">
    <property type="component" value="Unassembled WGS sequence"/>
</dbReference>
<dbReference type="EC" id="1.1.5.3" evidence="5 11"/>
<comment type="pathway">
    <text evidence="3">Polyol metabolism; glycerol degradation via glycerol kinase pathway; glycerone phosphate from sn-glycerol 3-phosphate (anaerobic route): step 1/1.</text>
</comment>
<dbReference type="GO" id="GO:0004368">
    <property type="term" value="F:glycerol-3-phosphate dehydrogenase (quinone) activity"/>
    <property type="evidence" value="ECO:0007669"/>
    <property type="project" value="UniProtKB-EC"/>
</dbReference>
<dbReference type="InterPro" id="IPR000447">
    <property type="entry name" value="G3P_DH_FAD-dep"/>
</dbReference>
<dbReference type="Pfam" id="PF01266">
    <property type="entry name" value="DAO"/>
    <property type="match status" value="1"/>
</dbReference>
<protein>
    <recommendedName>
        <fullName evidence="5 11">Glycerol-3-phosphate dehydrogenase</fullName>
        <ecNumber evidence="5 11">1.1.5.3</ecNumber>
    </recommendedName>
</protein>
<dbReference type="SUPFAM" id="SSF51905">
    <property type="entry name" value="FAD/NAD(P)-binding domain"/>
    <property type="match status" value="1"/>
</dbReference>
<organism evidence="15 16">
    <name type="scientific">Micractinium conductrix</name>
    <dbReference type="NCBI Taxonomy" id="554055"/>
    <lineage>
        <taxon>Eukaryota</taxon>
        <taxon>Viridiplantae</taxon>
        <taxon>Chlorophyta</taxon>
        <taxon>core chlorophytes</taxon>
        <taxon>Trebouxiophyceae</taxon>
        <taxon>Chlorellales</taxon>
        <taxon>Chlorellaceae</taxon>
        <taxon>Chlorella clade</taxon>
        <taxon>Micractinium</taxon>
    </lineage>
</organism>
<dbReference type="InterPro" id="IPR038299">
    <property type="entry name" value="DAO_C_sf"/>
</dbReference>
<feature type="domain" description="FAD dependent oxidoreductase" evidence="13">
    <location>
        <begin position="63"/>
        <end position="430"/>
    </location>
</feature>
<evidence type="ECO:0000256" key="2">
    <source>
        <dbReference type="ARBA" id="ARBA00004173"/>
    </source>
</evidence>
<sequence length="612" mass="66737">MAARWAARGGTLILAGAGGFAAVNGTLAAANDGPAPAWLHGTVPSRDEQLRRLRQGTAASPYDVLIIGGGATGTGCAADAATRGLKTALIEREDWAAGTSSRSTKLVHGGVRYLEKAFKNLDYGQFKLVFEALHERNVLLRNAPYLSSSLPIMTPCYNWWEPPYFWAGLRMYDVIAGSQGLEWCRYLTPSQALSRFPTLCSHRRDGKSLKGAIMYHDGQFNDSRLAVVLACTAALAGATTINHAEAVRLLKDSEGRVIGAVVRDNLTGKQVNVYARAVINAAGPFVDEVRQLSQPAAPKMIMPSAGVHVTLPDYYSPENVGMIVPKTKDGRVVFMLPWLDQTIAGTTDSDTTVTMRPQPTEDEIQFILDAIADYLTVKVRRSDVQSAWSGIRPLALDPNAEDTASASRDHIVTVDPDGMITVTGGKWTTYRLMAQDALDRAVREANLRTGQPCSTATLKLVGSEGFYPALFTEIAQNYIVPHRPGAIDTNVAKYLVASYGDRASEITHIAEQRKLGRRIVRGYPILEAEVVYAVHNEYCETPEDFIARRTRLAFLDRLACEQALPRVVELMAVEKGWNRWRARKELARALDFLQTFDAPPPAAPAAAAAPAN</sequence>
<accession>A0A2P6VD46</accession>
<dbReference type="GO" id="GO:0005739">
    <property type="term" value="C:mitochondrion"/>
    <property type="evidence" value="ECO:0007669"/>
    <property type="project" value="UniProtKB-SubCell"/>
</dbReference>
<keyword evidence="10" id="KW-0496">Mitochondrion</keyword>
<evidence type="ECO:0000259" key="14">
    <source>
        <dbReference type="Pfam" id="PF16901"/>
    </source>
</evidence>
<evidence type="ECO:0000256" key="1">
    <source>
        <dbReference type="ARBA" id="ARBA00001974"/>
    </source>
</evidence>
<keyword evidence="12" id="KW-0732">Signal</keyword>
<dbReference type="Gene3D" id="3.50.50.60">
    <property type="entry name" value="FAD/NAD(P)-binding domain"/>
    <property type="match status" value="1"/>
</dbReference>
<comment type="cofactor">
    <cofactor evidence="1 11">
        <name>FAD</name>
        <dbReference type="ChEBI" id="CHEBI:57692"/>
    </cofactor>
</comment>
<dbReference type="STRING" id="554055.A0A2P6VD46"/>
<dbReference type="PROSITE" id="PS00977">
    <property type="entry name" value="FAD_G3PDH_1"/>
    <property type="match status" value="1"/>
</dbReference>
<evidence type="ECO:0000313" key="15">
    <source>
        <dbReference type="EMBL" id="PSC72023.1"/>
    </source>
</evidence>
<proteinExistence type="inferred from homology"/>